<dbReference type="FunFam" id="3.40.50.970:FF:000024">
    <property type="entry name" value="Pyruvate decarboxylase isozyme"/>
    <property type="match status" value="1"/>
</dbReference>
<comment type="similarity">
    <text evidence="3 10">Belongs to the TPP enzyme family.</text>
</comment>
<evidence type="ECO:0000256" key="2">
    <source>
        <dbReference type="ARBA" id="ARBA00001964"/>
    </source>
</evidence>
<dbReference type="GO" id="GO:0030976">
    <property type="term" value="F:thiamine pyrophosphate binding"/>
    <property type="evidence" value="ECO:0007669"/>
    <property type="project" value="InterPro"/>
</dbReference>
<dbReference type="InterPro" id="IPR047214">
    <property type="entry name" value="TPP_PDC_IPDC"/>
</dbReference>
<dbReference type="InterPro" id="IPR029035">
    <property type="entry name" value="DHS-like_NAD/FAD-binding_dom"/>
</dbReference>
<dbReference type="InterPro" id="IPR011766">
    <property type="entry name" value="TPP_enzyme_TPP-bd"/>
</dbReference>
<evidence type="ECO:0000256" key="8">
    <source>
        <dbReference type="ARBA" id="ARBA00023239"/>
    </source>
</evidence>
<name>A0A518A750_9PLAN</name>
<evidence type="ECO:0000256" key="7">
    <source>
        <dbReference type="ARBA" id="ARBA00023052"/>
    </source>
</evidence>
<accession>A0A517Q4N3</accession>
<keyword evidence="13" id="KW-1185">Reference proteome</keyword>
<reference evidence="12 13" key="1">
    <citation type="submission" date="2019-03" db="EMBL/GenBank/DDBJ databases">
        <title>Deep-cultivation of Planctomycetes and their phenomic and genomic characterization uncovers novel biology.</title>
        <authorList>
            <person name="Wiegand S."/>
            <person name="Jogler M."/>
            <person name="Boedeker C."/>
            <person name="Pinto D."/>
            <person name="Vollmers J."/>
            <person name="Rivas-Marin E."/>
            <person name="Kohn T."/>
            <person name="Peeters S.H."/>
            <person name="Heuer A."/>
            <person name="Rast P."/>
            <person name="Oberbeckmann S."/>
            <person name="Bunk B."/>
            <person name="Jeske O."/>
            <person name="Meyerdierks A."/>
            <person name="Storesund J.E."/>
            <person name="Kallscheuer N."/>
            <person name="Luecker S."/>
            <person name="Lage O.M."/>
            <person name="Pohl T."/>
            <person name="Merkel B.J."/>
            <person name="Hornburger P."/>
            <person name="Mueller R.-W."/>
            <person name="Bruemmer F."/>
            <person name="Labrenz M."/>
            <person name="Spormann A.M."/>
            <person name="Op den Camp H."/>
            <person name="Overmann J."/>
            <person name="Amann R."/>
            <person name="Jetten M.S.M."/>
            <person name="Mascher T."/>
            <person name="Medema M.H."/>
            <person name="Devos D.P."/>
            <person name="Kaster A.-K."/>
            <person name="Ovreas L."/>
            <person name="Rohde M."/>
            <person name="Galperin M.Y."/>
            <person name="Jogler C."/>
        </authorList>
    </citation>
    <scope>NUCLEOTIDE SEQUENCE [LARGE SCALE GENOMIC DNA]</scope>
    <source>
        <strain evidence="12 13">Enr10</strain>
    </source>
</reference>
<dbReference type="Proteomes" id="UP000315647">
    <property type="component" value="Chromosome"/>
</dbReference>
<comment type="cofactor">
    <cofactor evidence="1">
        <name>a metal cation</name>
        <dbReference type="ChEBI" id="CHEBI:25213"/>
    </cofactor>
</comment>
<evidence type="ECO:0000256" key="9">
    <source>
        <dbReference type="PIRSR" id="PIRSR036565-2"/>
    </source>
</evidence>
<dbReference type="Pfam" id="PF00205">
    <property type="entry name" value="TPP_enzyme_M"/>
    <property type="match status" value="1"/>
</dbReference>
<sequence>MMAARKTDTRSRSGGTKSRTKKKSTAKRASEKTNGKVHTIGSYLIQRLQDYGITDLFGIPGDFVLQFYGMLEESPIRVVGTTREDNAGYAADGYARVHGLGAVCVTYCVGGLSLCNSIAGAYAEKSPVIVISGSPGMTERATDPLLHHRVKDFHTQRDVFEKITVATAVLDDPMTAFQEIDRCLEACVRYKRPVYLEIPRDCVHKKAIVPHVPDDSQLESDQNALRESLAEAKELLEASKKPVIVAGVELHRFGLREEVLKFAEKHQIPMCATILGKSVVSESHPLYLGVYEGAMGRNEVQRYVEESDCVILLGTFMTDINLGIYTAHLDPGKCIYATSEKMRISYHHFHDVVFSDFVKSLSKQKMKVVKRKIPDQVRPPQVEFKVDPTQPVTTKHLFQSINQILTDDSVVVTDVGDCLFGAVDLTISTHTKFLSPAYYTSMGFAIPASIGAQVANEKLRPIVLVGDGAFQMTCLELSTALKLGFNPIVIVLNNKGYTTERFLQEGPFNNIPDWKYHNITDLLGGGWGFEVSTEGDLEKALKAALANKDSLSVINVHLKSTDVSPALTRLAEKMSKQL</sequence>
<evidence type="ECO:0000256" key="10">
    <source>
        <dbReference type="RuleBase" id="RU362132"/>
    </source>
</evidence>
<dbReference type="GO" id="GO:0005829">
    <property type="term" value="C:cytosol"/>
    <property type="evidence" value="ECO:0007669"/>
    <property type="project" value="TreeGrafter"/>
</dbReference>
<evidence type="ECO:0000256" key="4">
    <source>
        <dbReference type="ARBA" id="ARBA00022723"/>
    </source>
</evidence>
<gene>
    <name evidence="12" type="primary">ipdC</name>
    <name evidence="12" type="ORF">Enr10x_18750</name>
</gene>
<evidence type="ECO:0000256" key="3">
    <source>
        <dbReference type="ARBA" id="ARBA00007812"/>
    </source>
</evidence>
<dbReference type="Gene3D" id="3.40.50.1220">
    <property type="entry name" value="TPP-binding domain"/>
    <property type="match status" value="1"/>
</dbReference>
<dbReference type="Gene3D" id="3.40.50.970">
    <property type="match status" value="2"/>
</dbReference>
<keyword evidence="4 9" id="KW-0479">Metal-binding</keyword>
<dbReference type="InterPro" id="IPR012110">
    <property type="entry name" value="PDC/IPDC-like"/>
</dbReference>
<protein>
    <submittedName>
        <fullName evidence="12">Indole-3-pyruvate decarboxylase</fullName>
        <ecNumber evidence="12">4.1.1.74</ecNumber>
    </submittedName>
</protein>
<keyword evidence="5" id="KW-0210">Decarboxylase</keyword>
<dbReference type="InterPro" id="IPR012000">
    <property type="entry name" value="Thiamin_PyroP_enz_cen_dom"/>
</dbReference>
<dbReference type="SUPFAM" id="SSF52467">
    <property type="entry name" value="DHS-like NAD/FAD-binding domain"/>
    <property type="match status" value="1"/>
</dbReference>
<evidence type="ECO:0000313" key="13">
    <source>
        <dbReference type="Proteomes" id="UP000315647"/>
    </source>
</evidence>
<dbReference type="CDD" id="cd07038">
    <property type="entry name" value="TPP_PYR_PDC_IPDC_like"/>
    <property type="match status" value="1"/>
</dbReference>
<comment type="cofactor">
    <cofactor evidence="2">
        <name>thiamine diphosphate</name>
        <dbReference type="ChEBI" id="CHEBI:58937"/>
    </cofactor>
</comment>
<dbReference type="InterPro" id="IPR047213">
    <property type="entry name" value="TPP_PYR_PDC_IPDC-like"/>
</dbReference>
<dbReference type="CDD" id="cd02005">
    <property type="entry name" value="TPP_PDC_IPDC"/>
    <property type="match status" value="1"/>
</dbReference>
<feature type="binding site" evidence="9">
    <location>
        <position position="467"/>
    </location>
    <ligand>
        <name>Mg(2+)</name>
        <dbReference type="ChEBI" id="CHEBI:18420"/>
    </ligand>
</feature>
<dbReference type="GO" id="GO:0000287">
    <property type="term" value="F:magnesium ion binding"/>
    <property type="evidence" value="ECO:0007669"/>
    <property type="project" value="InterPro"/>
</dbReference>
<dbReference type="GO" id="GO:0004737">
    <property type="term" value="F:pyruvate decarboxylase activity"/>
    <property type="evidence" value="ECO:0007669"/>
    <property type="project" value="TreeGrafter"/>
</dbReference>
<keyword evidence="12" id="KW-0670">Pyruvate</keyword>
<evidence type="ECO:0000256" key="5">
    <source>
        <dbReference type="ARBA" id="ARBA00022793"/>
    </source>
</evidence>
<feature type="region of interest" description="Disordered" evidence="11">
    <location>
        <begin position="1"/>
        <end position="33"/>
    </location>
</feature>
<dbReference type="Pfam" id="PF02775">
    <property type="entry name" value="TPP_enzyme_C"/>
    <property type="match status" value="1"/>
</dbReference>
<keyword evidence="8 12" id="KW-0456">Lyase</keyword>
<evidence type="ECO:0000256" key="1">
    <source>
        <dbReference type="ARBA" id="ARBA00001920"/>
    </source>
</evidence>
<feature type="compositionally biased region" description="Basic and acidic residues" evidence="11">
    <location>
        <begin position="1"/>
        <end position="11"/>
    </location>
</feature>
<proteinExistence type="inferred from homology"/>
<dbReference type="GO" id="GO:0000949">
    <property type="term" value="P:aromatic amino acid family catabolic process to alcohol via Ehrlich pathway"/>
    <property type="evidence" value="ECO:0007669"/>
    <property type="project" value="TreeGrafter"/>
</dbReference>
<dbReference type="Pfam" id="PF02776">
    <property type="entry name" value="TPP_enzyme_N"/>
    <property type="match status" value="1"/>
</dbReference>
<dbReference type="PIRSF" id="PIRSF036565">
    <property type="entry name" value="Pyruvt_ip_decrb"/>
    <property type="match status" value="1"/>
</dbReference>
<dbReference type="AlphaFoldDB" id="A0A518A750"/>
<keyword evidence="7 10" id="KW-0786">Thiamine pyrophosphate</keyword>
<evidence type="ECO:0000313" key="12">
    <source>
        <dbReference type="EMBL" id="QDT26571.1"/>
    </source>
</evidence>
<accession>A0A518A750</accession>
<dbReference type="EC" id="4.1.1.74" evidence="12"/>
<dbReference type="PANTHER" id="PTHR43452:SF30">
    <property type="entry name" value="PYRUVATE DECARBOXYLASE ISOZYME 1-RELATED"/>
    <property type="match status" value="1"/>
</dbReference>
<dbReference type="InterPro" id="IPR012001">
    <property type="entry name" value="Thiamin_PyroP_enz_TPP-bd_dom"/>
</dbReference>
<dbReference type="InterPro" id="IPR029061">
    <property type="entry name" value="THDP-binding"/>
</dbReference>
<organism evidence="12 13">
    <name type="scientific">Gimesia panareensis</name>
    <dbReference type="NCBI Taxonomy" id="2527978"/>
    <lineage>
        <taxon>Bacteria</taxon>
        <taxon>Pseudomonadati</taxon>
        <taxon>Planctomycetota</taxon>
        <taxon>Planctomycetia</taxon>
        <taxon>Planctomycetales</taxon>
        <taxon>Planctomycetaceae</taxon>
        <taxon>Gimesia</taxon>
    </lineage>
</organism>
<comment type="cofactor">
    <cofactor evidence="9">
        <name>Mg(2+)</name>
        <dbReference type="ChEBI" id="CHEBI:18420"/>
    </cofactor>
    <text evidence="9">Binds 1 Mg(2+) per subunit.</text>
</comment>
<feature type="binding site" evidence="9">
    <location>
        <position position="494"/>
    </location>
    <ligand>
        <name>Mg(2+)</name>
        <dbReference type="ChEBI" id="CHEBI:18420"/>
    </ligand>
</feature>
<evidence type="ECO:0000256" key="11">
    <source>
        <dbReference type="SAM" id="MobiDB-lite"/>
    </source>
</evidence>
<keyword evidence="6 9" id="KW-0460">Magnesium</keyword>
<evidence type="ECO:0000256" key="6">
    <source>
        <dbReference type="ARBA" id="ARBA00022842"/>
    </source>
</evidence>
<feature type="binding site" evidence="9">
    <location>
        <position position="496"/>
    </location>
    <ligand>
        <name>Mg(2+)</name>
        <dbReference type="ChEBI" id="CHEBI:18420"/>
    </ligand>
</feature>
<dbReference type="SUPFAM" id="SSF52518">
    <property type="entry name" value="Thiamin diphosphate-binding fold (THDP-binding)"/>
    <property type="match status" value="2"/>
</dbReference>
<dbReference type="PANTHER" id="PTHR43452">
    <property type="entry name" value="PYRUVATE DECARBOXYLASE"/>
    <property type="match status" value="1"/>
</dbReference>
<dbReference type="GO" id="GO:0047434">
    <property type="term" value="F:indolepyruvate decarboxylase activity"/>
    <property type="evidence" value="ECO:0007669"/>
    <property type="project" value="UniProtKB-EC"/>
</dbReference>
<dbReference type="EMBL" id="CP037421">
    <property type="protein sequence ID" value="QDT26571.1"/>
    <property type="molecule type" value="Genomic_DNA"/>
</dbReference>